<dbReference type="OrthoDB" id="7763579at2"/>
<dbReference type="Gene3D" id="3.30.450.80">
    <property type="entry name" value="Transcription factor LuxR-like, autoinducer-binding domain"/>
    <property type="match status" value="1"/>
</dbReference>
<accession>A0A1I6H987</accession>
<organism evidence="5 6">
    <name type="scientific">Litoreibacter janthinus</name>
    <dbReference type="NCBI Taxonomy" id="670154"/>
    <lineage>
        <taxon>Bacteria</taxon>
        <taxon>Pseudomonadati</taxon>
        <taxon>Pseudomonadota</taxon>
        <taxon>Alphaproteobacteria</taxon>
        <taxon>Rhodobacterales</taxon>
        <taxon>Roseobacteraceae</taxon>
        <taxon>Litoreibacter</taxon>
    </lineage>
</organism>
<dbReference type="InterPro" id="IPR016032">
    <property type="entry name" value="Sig_transdc_resp-reg_C-effctor"/>
</dbReference>
<proteinExistence type="predicted"/>
<evidence type="ECO:0000256" key="1">
    <source>
        <dbReference type="ARBA" id="ARBA00023015"/>
    </source>
</evidence>
<dbReference type="EMBL" id="FOYO01000001">
    <property type="protein sequence ID" value="SFR50938.1"/>
    <property type="molecule type" value="Genomic_DNA"/>
</dbReference>
<dbReference type="SUPFAM" id="SSF46894">
    <property type="entry name" value="C-terminal effector domain of the bipartite response regulators"/>
    <property type="match status" value="1"/>
</dbReference>
<evidence type="ECO:0000313" key="5">
    <source>
        <dbReference type="EMBL" id="SFR50938.1"/>
    </source>
</evidence>
<evidence type="ECO:0000313" key="6">
    <source>
        <dbReference type="Proteomes" id="UP000199658"/>
    </source>
</evidence>
<keyword evidence="2" id="KW-0238">DNA-binding</keyword>
<dbReference type="SUPFAM" id="SSF75516">
    <property type="entry name" value="Pheromone-binding domain of LuxR-like quorum-sensing transcription factors"/>
    <property type="match status" value="1"/>
</dbReference>
<keyword evidence="3" id="KW-0804">Transcription</keyword>
<dbReference type="STRING" id="670154.SAMN04488002_2692"/>
<evidence type="ECO:0000256" key="2">
    <source>
        <dbReference type="ARBA" id="ARBA00023125"/>
    </source>
</evidence>
<evidence type="ECO:0000259" key="4">
    <source>
        <dbReference type="SMART" id="SM00421"/>
    </source>
</evidence>
<dbReference type="AlphaFoldDB" id="A0A1I6H987"/>
<reference evidence="6" key="1">
    <citation type="submission" date="2016-10" db="EMBL/GenBank/DDBJ databases">
        <authorList>
            <person name="Varghese N."/>
            <person name="Submissions S."/>
        </authorList>
    </citation>
    <scope>NUCLEOTIDE SEQUENCE [LARGE SCALE GENOMIC DNA]</scope>
    <source>
        <strain evidence="6">DSM 26921</strain>
    </source>
</reference>
<feature type="domain" description="HTH luxR-type" evidence="4">
    <location>
        <begin position="140"/>
        <end position="197"/>
    </location>
</feature>
<dbReference type="InterPro" id="IPR036388">
    <property type="entry name" value="WH-like_DNA-bd_sf"/>
</dbReference>
<dbReference type="Proteomes" id="UP000199658">
    <property type="component" value="Unassembled WGS sequence"/>
</dbReference>
<dbReference type="GO" id="GO:0003677">
    <property type="term" value="F:DNA binding"/>
    <property type="evidence" value="ECO:0007669"/>
    <property type="project" value="UniProtKB-KW"/>
</dbReference>
<dbReference type="Pfam" id="PF03472">
    <property type="entry name" value="Autoind_bind"/>
    <property type="match status" value="1"/>
</dbReference>
<gene>
    <name evidence="5" type="ORF">SAMN04488002_2692</name>
</gene>
<protein>
    <submittedName>
        <fullName evidence="5">LuxR family transcriptional regulator</fullName>
    </submittedName>
</protein>
<name>A0A1I6H987_9RHOB</name>
<sequence length="203" mass="22279">MSSGFSDALLRDIKNLAPSGFRVVRNASITDAVSDFVEGMPEAWVKVYVKGGYAMGDPVFLWSVLNSGSKRWSEIRINDFHGVLEKSKEYGLNFGVVTSRLENGRFSILSVARADREYTDAEIDLCKGLLDKAVLEGGTIALLKPTERDVLWALSQGETLKDFAEQTGVPISTIKDRLRRARIALGAKTAAQAVAEAIRKKLL</sequence>
<evidence type="ECO:0000256" key="3">
    <source>
        <dbReference type="ARBA" id="ARBA00023163"/>
    </source>
</evidence>
<dbReference type="GO" id="GO:0006355">
    <property type="term" value="P:regulation of DNA-templated transcription"/>
    <property type="evidence" value="ECO:0007669"/>
    <property type="project" value="InterPro"/>
</dbReference>
<keyword evidence="1" id="KW-0805">Transcription regulation</keyword>
<dbReference type="RefSeq" id="WP_090217673.1">
    <property type="nucleotide sequence ID" value="NZ_FOYO01000001.1"/>
</dbReference>
<dbReference type="Gene3D" id="1.10.10.10">
    <property type="entry name" value="Winged helix-like DNA-binding domain superfamily/Winged helix DNA-binding domain"/>
    <property type="match status" value="1"/>
</dbReference>
<dbReference type="InterPro" id="IPR005143">
    <property type="entry name" value="TF_LuxR_autoind-bd_dom"/>
</dbReference>
<dbReference type="InterPro" id="IPR000792">
    <property type="entry name" value="Tscrpt_reg_LuxR_C"/>
</dbReference>
<keyword evidence="6" id="KW-1185">Reference proteome</keyword>
<dbReference type="InterPro" id="IPR036693">
    <property type="entry name" value="TF_LuxR_autoind-bd_dom_sf"/>
</dbReference>
<dbReference type="SMART" id="SM00421">
    <property type="entry name" value="HTH_LUXR"/>
    <property type="match status" value="1"/>
</dbReference>